<dbReference type="EMBL" id="SMYL01000002">
    <property type="protein sequence ID" value="TDK67065.1"/>
    <property type="molecule type" value="Genomic_DNA"/>
</dbReference>
<evidence type="ECO:0000313" key="3">
    <source>
        <dbReference type="Proteomes" id="UP000294829"/>
    </source>
</evidence>
<keyword evidence="3" id="KW-1185">Reference proteome</keyword>
<dbReference type="OrthoDB" id="870892at2"/>
<dbReference type="Gene3D" id="3.30.1340.30">
    <property type="match status" value="1"/>
</dbReference>
<dbReference type="InterPro" id="IPR007055">
    <property type="entry name" value="BON_dom"/>
</dbReference>
<feature type="domain" description="BON" evidence="1">
    <location>
        <begin position="90"/>
        <end position="158"/>
    </location>
</feature>
<accession>A0A4R5W3Z4</accession>
<sequence length="168" mass="18839">MNKNRNRATINKETTIDSGRHTSGFGVIKNGDVVDSFNSGFGILKSAKKQALTQLEEIQHNIPSNKIVKPRIVHSKLNVKSVKNKEVQPTDQSIFDSIERVFDLMRIFPKNTLQVDVKEGWVTLAGTVDWQFQHDATMAAINHLTGVRGLVDRIHVLPDLNALEKITN</sequence>
<evidence type="ECO:0000313" key="2">
    <source>
        <dbReference type="EMBL" id="TDK67065.1"/>
    </source>
</evidence>
<dbReference type="Proteomes" id="UP000294829">
    <property type="component" value="Unassembled WGS sequence"/>
</dbReference>
<name>A0A4R5W3Z4_9BURK</name>
<comment type="caution">
    <text evidence="2">The sequence shown here is derived from an EMBL/GenBank/DDBJ whole genome shotgun (WGS) entry which is preliminary data.</text>
</comment>
<dbReference type="PROSITE" id="PS50914">
    <property type="entry name" value="BON"/>
    <property type="match status" value="1"/>
</dbReference>
<evidence type="ECO:0000259" key="1">
    <source>
        <dbReference type="PROSITE" id="PS50914"/>
    </source>
</evidence>
<gene>
    <name evidence="2" type="ORF">E2I14_04655</name>
</gene>
<proteinExistence type="predicted"/>
<reference evidence="2 3" key="1">
    <citation type="submission" date="2019-03" db="EMBL/GenBank/DDBJ databases">
        <title>Sapientia aquatica gen. nov., sp. nov., isolated from a crater lake.</title>
        <authorList>
            <person name="Felfoldi T."/>
            <person name="Szabo A."/>
            <person name="Toth E."/>
            <person name="Schumann P."/>
            <person name="Keki Z."/>
            <person name="Marialigeti K."/>
            <person name="Mathe I."/>
        </authorList>
    </citation>
    <scope>NUCLEOTIDE SEQUENCE [LARGE SCALE GENOMIC DNA]</scope>
    <source>
        <strain evidence="2 3">SA-152</strain>
    </source>
</reference>
<dbReference type="Pfam" id="PF04972">
    <property type="entry name" value="BON"/>
    <property type="match status" value="1"/>
</dbReference>
<dbReference type="RefSeq" id="WP_133325941.1">
    <property type="nucleotide sequence ID" value="NZ_SMYL01000002.1"/>
</dbReference>
<dbReference type="AlphaFoldDB" id="A0A4R5W3Z4"/>
<organism evidence="2 3">
    <name type="scientific">Sapientia aquatica</name>
    <dbReference type="NCBI Taxonomy" id="1549640"/>
    <lineage>
        <taxon>Bacteria</taxon>
        <taxon>Pseudomonadati</taxon>
        <taxon>Pseudomonadota</taxon>
        <taxon>Betaproteobacteria</taxon>
        <taxon>Burkholderiales</taxon>
        <taxon>Oxalobacteraceae</taxon>
        <taxon>Sapientia</taxon>
    </lineage>
</organism>
<protein>
    <submittedName>
        <fullName evidence="2">BON domain-containing protein</fullName>
    </submittedName>
</protein>